<sequence length="60" mass="6508">MDNNLEERVMIERVELIARLSATGVCGDRDREVALGLIAELACGVVLSNSHFSVNFSSVT</sequence>
<evidence type="ECO:0000313" key="2">
    <source>
        <dbReference type="Proteomes" id="UP000633731"/>
    </source>
</evidence>
<proteinExistence type="predicted"/>
<evidence type="ECO:0000313" key="1">
    <source>
        <dbReference type="EMBL" id="MBK4725044.1"/>
    </source>
</evidence>
<gene>
    <name evidence="1" type="ORF">JJL49_07385</name>
</gene>
<dbReference type="EMBL" id="JAEOXF010000003">
    <property type="protein sequence ID" value="MBK4725044.1"/>
    <property type="molecule type" value="Genomic_DNA"/>
</dbReference>
<name>A0ACC5RK59_ENTAG</name>
<comment type="caution">
    <text evidence="1">The sequence shown here is derived from an EMBL/GenBank/DDBJ whole genome shotgun (WGS) entry which is preliminary data.</text>
</comment>
<organism evidence="1 2">
    <name type="scientific">Enterobacter agglomerans</name>
    <name type="common">Erwinia herbicola</name>
    <name type="synonym">Pantoea agglomerans</name>
    <dbReference type="NCBI Taxonomy" id="549"/>
    <lineage>
        <taxon>Bacteria</taxon>
        <taxon>Pseudomonadati</taxon>
        <taxon>Pseudomonadota</taxon>
        <taxon>Gammaproteobacteria</taxon>
        <taxon>Enterobacterales</taxon>
        <taxon>Erwiniaceae</taxon>
        <taxon>Pantoea</taxon>
        <taxon>Pantoea agglomerans group</taxon>
    </lineage>
</organism>
<reference evidence="1" key="1">
    <citation type="submission" date="2021-01" db="EMBL/GenBank/DDBJ databases">
        <title>Draft genome of Pantoea agglomerans Eh 335.</title>
        <authorList>
            <person name="Emsley S.A."/>
            <person name="Oline D.K."/>
            <person name="Saw J.H."/>
            <person name="Ushijima B."/>
            <person name="Videau P."/>
            <person name="Koyack M.J."/>
        </authorList>
    </citation>
    <scope>NUCLEOTIDE SEQUENCE</scope>
    <source>
        <strain evidence="1">Eh 335</strain>
    </source>
</reference>
<accession>A0ACC5RK59</accession>
<keyword evidence="2" id="KW-1185">Reference proteome</keyword>
<dbReference type="Proteomes" id="UP000633731">
    <property type="component" value="Unassembled WGS sequence"/>
</dbReference>
<protein>
    <submittedName>
        <fullName evidence="1">Uncharacterized protein</fullName>
    </submittedName>
</protein>